<dbReference type="Proteomes" id="UP000473885">
    <property type="component" value="Unassembled WGS sequence"/>
</dbReference>
<feature type="transmembrane region" description="Helical" evidence="1">
    <location>
        <begin position="6"/>
        <end position="25"/>
    </location>
</feature>
<dbReference type="InterPro" id="IPR049971">
    <property type="entry name" value="CLC_0170-like"/>
</dbReference>
<protein>
    <submittedName>
        <fullName evidence="2">Uncharacterized protein</fullName>
    </submittedName>
</protein>
<evidence type="ECO:0000313" key="2">
    <source>
        <dbReference type="EMBL" id="NEZ47401.1"/>
    </source>
</evidence>
<feature type="transmembrane region" description="Helical" evidence="1">
    <location>
        <begin position="45"/>
        <end position="64"/>
    </location>
</feature>
<name>A0A6M0RAV9_9CLOT</name>
<reference evidence="2 3" key="1">
    <citation type="submission" date="2019-04" db="EMBL/GenBank/DDBJ databases">
        <title>Genome sequencing of Clostridium botulinum Groups I-IV and Clostridium butyricum.</title>
        <authorList>
            <person name="Brunt J."/>
            <person name="Van Vliet A.H.M."/>
            <person name="Stringer S.C."/>
            <person name="Carter A.T."/>
            <person name="Peck M.W."/>
        </authorList>
    </citation>
    <scope>NUCLEOTIDE SEQUENCE [LARGE SCALE GENOMIC DNA]</scope>
    <source>
        <strain evidence="2 3">IFR 18/094</strain>
    </source>
</reference>
<dbReference type="EMBL" id="SXDP01000007">
    <property type="protein sequence ID" value="NEZ47401.1"/>
    <property type="molecule type" value="Genomic_DNA"/>
</dbReference>
<gene>
    <name evidence="2" type="ORF">FDF74_09365</name>
</gene>
<proteinExistence type="predicted"/>
<comment type="caution">
    <text evidence="2">The sequence shown here is derived from an EMBL/GenBank/DDBJ whole genome shotgun (WGS) entry which is preliminary data.</text>
</comment>
<dbReference type="AlphaFoldDB" id="A0A6M0RAV9"/>
<evidence type="ECO:0000256" key="1">
    <source>
        <dbReference type="SAM" id="Phobius"/>
    </source>
</evidence>
<accession>A0A6M0RAV9</accession>
<organism evidence="2 3">
    <name type="scientific">Clostridium niameyense</name>
    <dbReference type="NCBI Taxonomy" id="1622073"/>
    <lineage>
        <taxon>Bacteria</taxon>
        <taxon>Bacillati</taxon>
        <taxon>Bacillota</taxon>
        <taxon>Clostridia</taxon>
        <taxon>Eubacteriales</taxon>
        <taxon>Clostridiaceae</taxon>
        <taxon>Clostridium</taxon>
    </lineage>
</organism>
<keyword evidence="1" id="KW-1133">Transmembrane helix</keyword>
<keyword evidence="1" id="KW-0812">Transmembrane</keyword>
<sequence>MVDIIGIFDIYFMIFMILQGIVAIFIDAPTFKKNKMNKLNIQSKVLGIIIILIGIALYIINIISI</sequence>
<keyword evidence="3" id="KW-1185">Reference proteome</keyword>
<evidence type="ECO:0000313" key="3">
    <source>
        <dbReference type="Proteomes" id="UP000473885"/>
    </source>
</evidence>
<keyword evidence="1" id="KW-0472">Membrane</keyword>
<dbReference type="RefSeq" id="WP_163249443.1">
    <property type="nucleotide sequence ID" value="NZ_SXDP01000007.1"/>
</dbReference>
<dbReference type="NCBIfam" id="NF042414">
    <property type="entry name" value="CLC_0170_fam"/>
    <property type="match status" value="1"/>
</dbReference>